<dbReference type="InterPro" id="IPR023198">
    <property type="entry name" value="PGP-like_dom2"/>
</dbReference>
<dbReference type="GO" id="GO:0046872">
    <property type="term" value="F:metal ion binding"/>
    <property type="evidence" value="ECO:0007669"/>
    <property type="project" value="UniProtKB-KW"/>
</dbReference>
<dbReference type="AlphaFoldDB" id="A0A940SJ95"/>
<dbReference type="RefSeq" id="WP_209401981.1">
    <property type="nucleotide sequence ID" value="NZ_JAGIYQ010000001.1"/>
</dbReference>
<accession>A0A940SJ95</accession>
<evidence type="ECO:0000256" key="3">
    <source>
        <dbReference type="ARBA" id="ARBA00022801"/>
    </source>
</evidence>
<dbReference type="Gene3D" id="1.10.150.240">
    <property type="entry name" value="Putative phosphatase, domain 2"/>
    <property type="match status" value="1"/>
</dbReference>
<keyword evidence="5" id="KW-1185">Reference proteome</keyword>
<organism evidence="4 5">
    <name type="scientific">Gottfriedia endophytica</name>
    <dbReference type="NCBI Taxonomy" id="2820819"/>
    <lineage>
        <taxon>Bacteria</taxon>
        <taxon>Bacillati</taxon>
        <taxon>Bacillota</taxon>
        <taxon>Bacilli</taxon>
        <taxon>Bacillales</taxon>
        <taxon>Bacillaceae</taxon>
        <taxon>Gottfriedia</taxon>
    </lineage>
</organism>
<gene>
    <name evidence="4" type="ORF">J5Y03_02200</name>
</gene>
<dbReference type="Proteomes" id="UP000682134">
    <property type="component" value="Unassembled WGS sequence"/>
</dbReference>
<dbReference type="SFLD" id="SFLDG01129">
    <property type="entry name" value="C1.5:_HAD__Beta-PGM__Phosphata"/>
    <property type="match status" value="1"/>
</dbReference>
<dbReference type="SUPFAM" id="SSF56784">
    <property type="entry name" value="HAD-like"/>
    <property type="match status" value="1"/>
</dbReference>
<proteinExistence type="inferred from homology"/>
<dbReference type="InterPro" id="IPR036412">
    <property type="entry name" value="HAD-like_sf"/>
</dbReference>
<dbReference type="GO" id="GO:0016787">
    <property type="term" value="F:hydrolase activity"/>
    <property type="evidence" value="ECO:0007669"/>
    <property type="project" value="UniProtKB-KW"/>
</dbReference>
<dbReference type="InterPro" id="IPR041492">
    <property type="entry name" value="HAD_2"/>
</dbReference>
<dbReference type="SFLD" id="SFLDG01135">
    <property type="entry name" value="C1.5.6:_HAD__Beta-PGM__Phospha"/>
    <property type="match status" value="1"/>
</dbReference>
<comment type="caution">
    <text evidence="4">The sequence shown here is derived from an EMBL/GenBank/DDBJ whole genome shotgun (WGS) entry which is preliminary data.</text>
</comment>
<keyword evidence="3" id="KW-0378">Hydrolase</keyword>
<name>A0A940SJ95_9BACI</name>
<dbReference type="Gene3D" id="3.40.50.1000">
    <property type="entry name" value="HAD superfamily/HAD-like"/>
    <property type="match status" value="1"/>
</dbReference>
<dbReference type="EMBL" id="JAGIYQ010000001">
    <property type="protein sequence ID" value="MBP0723993.1"/>
    <property type="molecule type" value="Genomic_DNA"/>
</dbReference>
<dbReference type="NCBIfam" id="TIGR01509">
    <property type="entry name" value="HAD-SF-IA-v3"/>
    <property type="match status" value="1"/>
</dbReference>
<dbReference type="PRINTS" id="PR00413">
    <property type="entry name" value="HADHALOGNASE"/>
</dbReference>
<dbReference type="InterPro" id="IPR006439">
    <property type="entry name" value="HAD-SF_hydro_IA"/>
</dbReference>
<dbReference type="Pfam" id="PF13419">
    <property type="entry name" value="HAD_2"/>
    <property type="match status" value="1"/>
</dbReference>
<evidence type="ECO:0000256" key="1">
    <source>
        <dbReference type="ARBA" id="ARBA00006171"/>
    </source>
</evidence>
<dbReference type="InterPro" id="IPR023214">
    <property type="entry name" value="HAD_sf"/>
</dbReference>
<reference evidence="4" key="1">
    <citation type="submission" date="2021-04" db="EMBL/GenBank/DDBJ databases">
        <title>Genome seq and assembly of Bacillus sp.</title>
        <authorList>
            <person name="Chhetri G."/>
        </authorList>
    </citation>
    <scope>NUCLEOTIDE SEQUENCE</scope>
    <source>
        <strain evidence="4">RG28</strain>
    </source>
</reference>
<evidence type="ECO:0000256" key="2">
    <source>
        <dbReference type="ARBA" id="ARBA00022723"/>
    </source>
</evidence>
<comment type="similarity">
    <text evidence="1">Belongs to the HAD-like hydrolase superfamily. CbbY/CbbZ/Gph/YieH family.</text>
</comment>
<dbReference type="PANTHER" id="PTHR18901:SF38">
    <property type="entry name" value="PSEUDOURIDINE-5'-PHOSPHATASE"/>
    <property type="match status" value="1"/>
</dbReference>
<dbReference type="NCBIfam" id="TIGR01549">
    <property type="entry name" value="HAD-SF-IA-v1"/>
    <property type="match status" value="1"/>
</dbReference>
<dbReference type="PANTHER" id="PTHR18901">
    <property type="entry name" value="2-DEOXYGLUCOSE-6-PHOSPHATE PHOSPHATASE 2"/>
    <property type="match status" value="1"/>
</dbReference>
<dbReference type="FunFam" id="3.40.50.1000:FF:000036">
    <property type="entry name" value="HAD family hydrolase"/>
    <property type="match status" value="1"/>
</dbReference>
<dbReference type="SFLD" id="SFLDS00003">
    <property type="entry name" value="Haloacid_Dehalogenase"/>
    <property type="match status" value="1"/>
</dbReference>
<evidence type="ECO:0000313" key="4">
    <source>
        <dbReference type="EMBL" id="MBP0723993.1"/>
    </source>
</evidence>
<protein>
    <submittedName>
        <fullName evidence="4">HAD family phosphatase</fullName>
    </submittedName>
</protein>
<keyword evidence="2" id="KW-0479">Metal-binding</keyword>
<evidence type="ECO:0000313" key="5">
    <source>
        <dbReference type="Proteomes" id="UP000682134"/>
    </source>
</evidence>
<sequence length="219" mass="25030">MSIKAIIFDMDGLMFDSERVTLEAIKKIGQAYQYVIEDEHVHEIIGTNQKYAKKRFQERFGEDFPFEDIMKQKKVDILEYYQTEGVPKKEGLVELLEYLKEKKLPLAVATSSYRESATFILKKAEVFPYFDAIICGDEVTHSKPEPEIFLKAASTLGVYPEECIVIEDSENGLIAAQKAGIRSIFVKDLVTPKNEVLAKVFKQADTLRDVIEILKSHQI</sequence>